<proteinExistence type="predicted"/>
<keyword evidence="2" id="KW-1185">Reference proteome</keyword>
<name>A0ABQ7CY32_BRACR</name>
<evidence type="ECO:0000313" key="2">
    <source>
        <dbReference type="Proteomes" id="UP000266723"/>
    </source>
</evidence>
<dbReference type="EMBL" id="QGKV02000759">
    <property type="protein sequence ID" value="KAF3564987.1"/>
    <property type="molecule type" value="Genomic_DNA"/>
</dbReference>
<dbReference type="Proteomes" id="UP000266723">
    <property type="component" value="Unassembled WGS sequence"/>
</dbReference>
<reference evidence="1 2" key="1">
    <citation type="journal article" date="2020" name="BMC Genomics">
        <title>Intraspecific diversification of the crop wild relative Brassica cretica Lam. using demographic model selection.</title>
        <authorList>
            <person name="Kioukis A."/>
            <person name="Michalopoulou V.A."/>
            <person name="Briers L."/>
            <person name="Pirintsos S."/>
            <person name="Studholme D.J."/>
            <person name="Pavlidis P."/>
            <person name="Sarris P.F."/>
        </authorList>
    </citation>
    <scope>NUCLEOTIDE SEQUENCE [LARGE SCALE GENOMIC DNA]</scope>
    <source>
        <strain evidence="2">cv. PFS-1207/04</strain>
    </source>
</reference>
<comment type="caution">
    <text evidence="1">The sequence shown here is derived from an EMBL/GenBank/DDBJ whole genome shotgun (WGS) entry which is preliminary data.</text>
</comment>
<protein>
    <recommendedName>
        <fullName evidence="3">Secreted protein</fullName>
    </recommendedName>
</protein>
<sequence>MFAFLGLSFFSSKCSAREELKMAAIRFLIVTRRGCGSGFRWSEGSIFPSSDLSLFMVVKLYGSQRLIFVFSSALRSTNIYLMLLTQLRKVSLPQRYVMGQANVFEVWAFVLCRFVSTLGCFAHPSAIGVSLVHLGSAVSSLCRFKDISRKSLETNLNPVSCISRRLRNFVQESLDILLRILVTYYENAPD</sequence>
<evidence type="ECO:0000313" key="1">
    <source>
        <dbReference type="EMBL" id="KAF3564987.1"/>
    </source>
</evidence>
<accession>A0ABQ7CY32</accession>
<gene>
    <name evidence="1" type="ORF">DY000_02015154</name>
</gene>
<evidence type="ECO:0008006" key="3">
    <source>
        <dbReference type="Google" id="ProtNLM"/>
    </source>
</evidence>
<organism evidence="1 2">
    <name type="scientific">Brassica cretica</name>
    <name type="common">Mustard</name>
    <dbReference type="NCBI Taxonomy" id="69181"/>
    <lineage>
        <taxon>Eukaryota</taxon>
        <taxon>Viridiplantae</taxon>
        <taxon>Streptophyta</taxon>
        <taxon>Embryophyta</taxon>
        <taxon>Tracheophyta</taxon>
        <taxon>Spermatophyta</taxon>
        <taxon>Magnoliopsida</taxon>
        <taxon>eudicotyledons</taxon>
        <taxon>Gunneridae</taxon>
        <taxon>Pentapetalae</taxon>
        <taxon>rosids</taxon>
        <taxon>malvids</taxon>
        <taxon>Brassicales</taxon>
        <taxon>Brassicaceae</taxon>
        <taxon>Brassiceae</taxon>
        <taxon>Brassica</taxon>
    </lineage>
</organism>